<protein>
    <submittedName>
        <fullName evidence="1">207_t:CDS:1</fullName>
    </submittedName>
</protein>
<gene>
    <name evidence="1" type="ORF">SCALOS_LOCUS2650</name>
</gene>
<keyword evidence="2" id="KW-1185">Reference proteome</keyword>
<proteinExistence type="predicted"/>
<dbReference type="Proteomes" id="UP000789860">
    <property type="component" value="Unassembled WGS sequence"/>
</dbReference>
<name>A0ACA9KRK1_9GLOM</name>
<organism evidence="1 2">
    <name type="scientific">Scutellospora calospora</name>
    <dbReference type="NCBI Taxonomy" id="85575"/>
    <lineage>
        <taxon>Eukaryota</taxon>
        <taxon>Fungi</taxon>
        <taxon>Fungi incertae sedis</taxon>
        <taxon>Mucoromycota</taxon>
        <taxon>Glomeromycotina</taxon>
        <taxon>Glomeromycetes</taxon>
        <taxon>Diversisporales</taxon>
        <taxon>Gigasporaceae</taxon>
        <taxon>Scutellospora</taxon>
    </lineage>
</organism>
<sequence>MAAALPEHCLRKIFNSFNNLEYSISFKRSLVLINRYWCETLTPELWRDPFENCETSESYELLIDTYLKCLPSNVLKNLGLVTTSSSIAFDYPSYLRHFDPNVIFSAVKIWVEQTIRPDIDCVEKERRIVAIYCALLGNFMLKSKVIQKITLYETQLVNFYNFFGAETCLAAIETLNCNVSDVGAMELSNIIYSALTVSKNLQKLKICLLNIDVCIDSIIKNMSCLIKVQQNLKAISIESFEKDFRKLWKSISLHFNSLVDVRLVSIKFSERKPFKLQELAFIPNLEIIKIYNCENLEFTSSPKIDSIAFRKIHRFKVENCLKFPMSFIKTVLSRSNKTMREIGFRGLDKYVEIIELCIQYCTNITRIDLTIKRSQFSIFIELLEVCKDLQEIYIDDMIYVDEYTSLMGCKRKNSSEDGNEILKQLGKVLPRKVQSFIFYLDWWFTPKSLESFLENCAVKELRTLSFALYKEFSLKHLNVILKYCSGTLKNLHLNTNKHIPDGDLERARDMIEYIIFDGGEYIDDYRCYEGSDNEYYDDGYDIHYGAKIDEIYDDCEYEYYSDSDEFDDYDD</sequence>
<comment type="caution">
    <text evidence="1">The sequence shown here is derived from an EMBL/GenBank/DDBJ whole genome shotgun (WGS) entry which is preliminary data.</text>
</comment>
<evidence type="ECO:0000313" key="1">
    <source>
        <dbReference type="EMBL" id="CAG8486395.1"/>
    </source>
</evidence>
<dbReference type="EMBL" id="CAJVPM010002440">
    <property type="protein sequence ID" value="CAG8486395.1"/>
    <property type="molecule type" value="Genomic_DNA"/>
</dbReference>
<accession>A0ACA9KRK1</accession>
<reference evidence="1" key="1">
    <citation type="submission" date="2021-06" db="EMBL/GenBank/DDBJ databases">
        <authorList>
            <person name="Kallberg Y."/>
            <person name="Tangrot J."/>
            <person name="Rosling A."/>
        </authorList>
    </citation>
    <scope>NUCLEOTIDE SEQUENCE</scope>
    <source>
        <strain evidence="1">AU212A</strain>
    </source>
</reference>
<evidence type="ECO:0000313" key="2">
    <source>
        <dbReference type="Proteomes" id="UP000789860"/>
    </source>
</evidence>